<keyword evidence="2" id="KW-0442">Lipid degradation</keyword>
<evidence type="ECO:0000256" key="5">
    <source>
        <dbReference type="ARBA" id="ARBA00040549"/>
    </source>
</evidence>
<dbReference type="SUPFAM" id="SSF56024">
    <property type="entry name" value="Phospholipase D/nuclease"/>
    <property type="match status" value="1"/>
</dbReference>
<sequence>MSNIIAVSLSLTLTVIPIFLRYFVKKHYEKLLKDLDQPDNNCYYECVFIDYKNFYCKPHLINRQECGDHCSYTQLKRLLHYITSAKKSVSMCMYTLTLRQVTEELVKVSQKGVTVRLITDKVMAKTTPVQSNLNHLAKYGINYKVSRSTNEMMHHKFCLIDEKDPQTAKVFFGTINLTAQGFCKNFESLIYTNDKNIIQRLSTEFEQLWLSF</sequence>
<dbReference type="EMBL" id="JBDJPC010000001">
    <property type="protein sequence ID" value="KAL1516653.1"/>
    <property type="molecule type" value="Genomic_DNA"/>
</dbReference>
<evidence type="ECO:0000256" key="4">
    <source>
        <dbReference type="ARBA" id="ARBA00038012"/>
    </source>
</evidence>
<dbReference type="Gene3D" id="3.30.870.10">
    <property type="entry name" value="Endonuclease Chain A"/>
    <property type="match status" value="1"/>
</dbReference>
<keyword evidence="3" id="KW-0443">Lipid metabolism</keyword>
<evidence type="ECO:0000256" key="3">
    <source>
        <dbReference type="ARBA" id="ARBA00023098"/>
    </source>
</evidence>
<evidence type="ECO:0000256" key="2">
    <source>
        <dbReference type="ARBA" id="ARBA00022963"/>
    </source>
</evidence>
<reference evidence="9 10" key="1">
    <citation type="submission" date="2024-05" db="EMBL/GenBank/DDBJ databases">
        <title>Genetic variation in Jamaican populations of the coffee berry borer (Hypothenemus hampei).</title>
        <authorList>
            <person name="Errbii M."/>
            <person name="Myrie A."/>
        </authorList>
    </citation>
    <scope>NUCLEOTIDE SEQUENCE [LARGE SCALE GENOMIC DNA]</scope>
    <source>
        <strain evidence="9">JA-Hopewell-2020-01-JO</strain>
        <tissue evidence="9">Whole body</tissue>
    </source>
</reference>
<keyword evidence="10" id="KW-1185">Reference proteome</keyword>
<dbReference type="Proteomes" id="UP001566132">
    <property type="component" value="Unassembled WGS sequence"/>
</dbReference>
<gene>
    <name evidence="9" type="ORF">ABEB36_000536</name>
</gene>
<dbReference type="InterPro" id="IPR051406">
    <property type="entry name" value="PLD_domain"/>
</dbReference>
<organism evidence="9 10">
    <name type="scientific">Hypothenemus hampei</name>
    <name type="common">Coffee berry borer</name>
    <dbReference type="NCBI Taxonomy" id="57062"/>
    <lineage>
        <taxon>Eukaryota</taxon>
        <taxon>Metazoa</taxon>
        <taxon>Ecdysozoa</taxon>
        <taxon>Arthropoda</taxon>
        <taxon>Hexapoda</taxon>
        <taxon>Insecta</taxon>
        <taxon>Pterygota</taxon>
        <taxon>Neoptera</taxon>
        <taxon>Endopterygota</taxon>
        <taxon>Coleoptera</taxon>
        <taxon>Polyphaga</taxon>
        <taxon>Cucujiformia</taxon>
        <taxon>Curculionidae</taxon>
        <taxon>Scolytinae</taxon>
        <taxon>Hypothenemus</taxon>
    </lineage>
</organism>
<evidence type="ECO:0000256" key="6">
    <source>
        <dbReference type="ARBA" id="ARBA00043167"/>
    </source>
</evidence>
<accession>A0ABD1FDH4</accession>
<dbReference type="Pfam" id="PF13091">
    <property type="entry name" value="PLDc_2"/>
    <property type="match status" value="1"/>
</dbReference>
<dbReference type="GO" id="GO:0016787">
    <property type="term" value="F:hydrolase activity"/>
    <property type="evidence" value="ECO:0007669"/>
    <property type="project" value="UniProtKB-KW"/>
</dbReference>
<dbReference type="AlphaFoldDB" id="A0ABD1FDH4"/>
<comment type="similarity">
    <text evidence="4">Belongs to the phospholipase D family. MitoPLD/Zucchini subfamily.</text>
</comment>
<keyword evidence="7" id="KW-1133">Transmembrane helix</keyword>
<protein>
    <recommendedName>
        <fullName evidence="5">Mitochondrial cardiolipin hydrolase</fullName>
    </recommendedName>
    <alternativeName>
        <fullName evidence="6">Mitochondrial phospholipase</fullName>
    </alternativeName>
</protein>
<name>A0ABD1FDH4_HYPHA</name>
<evidence type="ECO:0000256" key="7">
    <source>
        <dbReference type="SAM" id="Phobius"/>
    </source>
</evidence>
<keyword evidence="7" id="KW-0812">Transmembrane</keyword>
<dbReference type="InterPro" id="IPR001736">
    <property type="entry name" value="PLipase_D/transphosphatidylase"/>
</dbReference>
<dbReference type="PROSITE" id="PS50035">
    <property type="entry name" value="PLD"/>
    <property type="match status" value="1"/>
</dbReference>
<evidence type="ECO:0000313" key="10">
    <source>
        <dbReference type="Proteomes" id="UP001566132"/>
    </source>
</evidence>
<evidence type="ECO:0000256" key="1">
    <source>
        <dbReference type="ARBA" id="ARBA00022801"/>
    </source>
</evidence>
<dbReference type="InterPro" id="IPR025202">
    <property type="entry name" value="PLD-like_dom"/>
</dbReference>
<evidence type="ECO:0000313" key="9">
    <source>
        <dbReference type="EMBL" id="KAL1516653.1"/>
    </source>
</evidence>
<feature type="domain" description="PLD phosphodiesterase" evidence="8">
    <location>
        <begin position="149"/>
        <end position="181"/>
    </location>
</feature>
<dbReference type="GO" id="GO:0016042">
    <property type="term" value="P:lipid catabolic process"/>
    <property type="evidence" value="ECO:0007669"/>
    <property type="project" value="UniProtKB-KW"/>
</dbReference>
<feature type="transmembrane region" description="Helical" evidence="7">
    <location>
        <begin position="6"/>
        <end position="24"/>
    </location>
</feature>
<dbReference type="PANTHER" id="PTHR43856">
    <property type="entry name" value="CARDIOLIPIN HYDROLASE"/>
    <property type="match status" value="1"/>
</dbReference>
<evidence type="ECO:0000259" key="8">
    <source>
        <dbReference type="PROSITE" id="PS50035"/>
    </source>
</evidence>
<proteinExistence type="inferred from homology"/>
<keyword evidence="1" id="KW-0378">Hydrolase</keyword>
<dbReference type="PANTHER" id="PTHR43856:SF1">
    <property type="entry name" value="MITOCHONDRIAL CARDIOLIPIN HYDROLASE"/>
    <property type="match status" value="1"/>
</dbReference>
<comment type="caution">
    <text evidence="9">The sequence shown here is derived from an EMBL/GenBank/DDBJ whole genome shotgun (WGS) entry which is preliminary data.</text>
</comment>
<keyword evidence="7" id="KW-0472">Membrane</keyword>